<feature type="transmembrane region" description="Helical" evidence="6">
    <location>
        <begin position="21"/>
        <end position="42"/>
    </location>
</feature>
<dbReference type="AlphaFoldDB" id="A0AAN7L906"/>
<keyword evidence="8" id="KW-1185">Reference proteome</keyword>
<accession>A0AAN7L906</accession>
<dbReference type="PANTHER" id="PTHR31621">
    <property type="entry name" value="PROTEIN DMP3"/>
    <property type="match status" value="1"/>
</dbReference>
<proteinExistence type="inferred from homology"/>
<evidence type="ECO:0000256" key="3">
    <source>
        <dbReference type="ARBA" id="ARBA00022692"/>
    </source>
</evidence>
<name>A0AAN7L906_9MYRT</name>
<sequence>MAHKTSLINRSLLKSIKDAGLSGLGNLIKLLPTGSVFMFHFLNPLLSNNGDCESEYKLPIQVFISICGLSCFVSTFTDSYMDLEGSVHYGIATPTGLWPSGDGSVDLSKYKLQISDFVHAFLSLGVYLVVTLLDFETMRCFYQNFVKDEEDMVKILPAIAGIVSGTVFTMFPIKRHGIGYPFDGNNYEASSKMES</sequence>
<evidence type="ECO:0000313" key="7">
    <source>
        <dbReference type="EMBL" id="KAK4780600.1"/>
    </source>
</evidence>
<dbReference type="Pfam" id="PF05078">
    <property type="entry name" value="DUF679"/>
    <property type="match status" value="1"/>
</dbReference>
<evidence type="ECO:0000256" key="6">
    <source>
        <dbReference type="SAM" id="Phobius"/>
    </source>
</evidence>
<dbReference type="InterPro" id="IPR007770">
    <property type="entry name" value="DMP"/>
</dbReference>
<evidence type="ECO:0000256" key="1">
    <source>
        <dbReference type="ARBA" id="ARBA00004141"/>
    </source>
</evidence>
<comment type="similarity">
    <text evidence="2">Belongs to the plant DMP1 protein family.</text>
</comment>
<dbReference type="EMBL" id="JAXIOK010000001">
    <property type="protein sequence ID" value="KAK4780600.1"/>
    <property type="molecule type" value="Genomic_DNA"/>
</dbReference>
<keyword evidence="4 6" id="KW-1133">Transmembrane helix</keyword>
<keyword evidence="3 6" id="KW-0812">Transmembrane</keyword>
<evidence type="ECO:0000256" key="4">
    <source>
        <dbReference type="ARBA" id="ARBA00022989"/>
    </source>
</evidence>
<comment type="caution">
    <text evidence="7">The sequence shown here is derived from an EMBL/GenBank/DDBJ whole genome shotgun (WGS) entry which is preliminary data.</text>
</comment>
<protein>
    <submittedName>
        <fullName evidence="7">Uncharacterized protein</fullName>
    </submittedName>
</protein>
<evidence type="ECO:0000313" key="8">
    <source>
        <dbReference type="Proteomes" id="UP001345219"/>
    </source>
</evidence>
<dbReference type="GO" id="GO:0005737">
    <property type="term" value="C:cytoplasm"/>
    <property type="evidence" value="ECO:0007669"/>
    <property type="project" value="UniProtKB-ARBA"/>
</dbReference>
<feature type="transmembrane region" description="Helical" evidence="6">
    <location>
        <begin position="117"/>
        <end position="135"/>
    </location>
</feature>
<dbReference type="Proteomes" id="UP001345219">
    <property type="component" value="Chromosome 13"/>
</dbReference>
<reference evidence="7 8" key="1">
    <citation type="journal article" date="2023" name="Hortic Res">
        <title>Pangenome of water caltrop reveals structural variations and asymmetric subgenome divergence after allopolyploidization.</title>
        <authorList>
            <person name="Zhang X."/>
            <person name="Chen Y."/>
            <person name="Wang L."/>
            <person name="Yuan Y."/>
            <person name="Fang M."/>
            <person name="Shi L."/>
            <person name="Lu R."/>
            <person name="Comes H.P."/>
            <person name="Ma Y."/>
            <person name="Chen Y."/>
            <person name="Huang G."/>
            <person name="Zhou Y."/>
            <person name="Zheng Z."/>
            <person name="Qiu Y."/>
        </authorList>
    </citation>
    <scope>NUCLEOTIDE SEQUENCE [LARGE SCALE GENOMIC DNA]</scope>
    <source>
        <tissue evidence="7">Roots</tissue>
    </source>
</reference>
<organism evidence="7 8">
    <name type="scientific">Trapa incisa</name>
    <dbReference type="NCBI Taxonomy" id="236973"/>
    <lineage>
        <taxon>Eukaryota</taxon>
        <taxon>Viridiplantae</taxon>
        <taxon>Streptophyta</taxon>
        <taxon>Embryophyta</taxon>
        <taxon>Tracheophyta</taxon>
        <taxon>Spermatophyta</taxon>
        <taxon>Magnoliopsida</taxon>
        <taxon>eudicotyledons</taxon>
        <taxon>Gunneridae</taxon>
        <taxon>Pentapetalae</taxon>
        <taxon>rosids</taxon>
        <taxon>malvids</taxon>
        <taxon>Myrtales</taxon>
        <taxon>Lythraceae</taxon>
        <taxon>Trapa</taxon>
    </lineage>
</organism>
<dbReference type="GO" id="GO:0016020">
    <property type="term" value="C:membrane"/>
    <property type="evidence" value="ECO:0007669"/>
    <property type="project" value="UniProtKB-SubCell"/>
</dbReference>
<keyword evidence="5 6" id="KW-0472">Membrane</keyword>
<evidence type="ECO:0000256" key="5">
    <source>
        <dbReference type="ARBA" id="ARBA00023136"/>
    </source>
</evidence>
<feature type="transmembrane region" description="Helical" evidence="6">
    <location>
        <begin position="155"/>
        <end position="173"/>
    </location>
</feature>
<gene>
    <name evidence="7" type="ORF">SAY87_016706</name>
</gene>
<evidence type="ECO:0000256" key="2">
    <source>
        <dbReference type="ARBA" id="ARBA00008707"/>
    </source>
</evidence>
<dbReference type="PANTHER" id="PTHR31621:SF66">
    <property type="entry name" value="PROTEIN DMP2"/>
    <property type="match status" value="1"/>
</dbReference>
<comment type="subcellular location">
    <subcellularLocation>
        <location evidence="1">Membrane</location>
        <topology evidence="1">Multi-pass membrane protein</topology>
    </subcellularLocation>
</comment>
<dbReference type="GO" id="GO:0010256">
    <property type="term" value="P:endomembrane system organization"/>
    <property type="evidence" value="ECO:0007669"/>
    <property type="project" value="TreeGrafter"/>
</dbReference>